<evidence type="ECO:0000256" key="7">
    <source>
        <dbReference type="ARBA" id="ARBA00023027"/>
    </source>
</evidence>
<name>A0A4P6M6A4_9FIRM</name>
<evidence type="ECO:0000256" key="3">
    <source>
        <dbReference type="ARBA" id="ARBA00004947"/>
    </source>
</evidence>
<dbReference type="Gene3D" id="3.40.50.720">
    <property type="entry name" value="NAD(P)-binding Rossmann-like Domain"/>
    <property type="match status" value="1"/>
</dbReference>
<comment type="catalytic activity">
    <reaction evidence="1 10">
        <text>UDP-alpha-D-glucose = UDP-alpha-D-galactose</text>
        <dbReference type="Rhea" id="RHEA:22168"/>
        <dbReference type="ChEBI" id="CHEBI:58885"/>
        <dbReference type="ChEBI" id="CHEBI:66914"/>
        <dbReference type="EC" id="5.1.3.2"/>
    </reaction>
</comment>
<dbReference type="UniPathway" id="UPA00214"/>
<keyword evidence="9 10" id="KW-0413">Isomerase</keyword>
<evidence type="ECO:0000256" key="8">
    <source>
        <dbReference type="ARBA" id="ARBA00023144"/>
    </source>
</evidence>
<dbReference type="EMBL" id="CP039126">
    <property type="protein sequence ID" value="QMW77131.1"/>
    <property type="molecule type" value="Genomic_DNA"/>
</dbReference>
<dbReference type="Pfam" id="PF01370">
    <property type="entry name" value="Epimerase"/>
    <property type="match status" value="1"/>
</dbReference>
<evidence type="ECO:0000313" key="13">
    <source>
        <dbReference type="EMBL" id="QMW77131.1"/>
    </source>
</evidence>
<dbReference type="Proteomes" id="UP000515789">
    <property type="component" value="Chromosome"/>
</dbReference>
<dbReference type="EMBL" id="CP035945">
    <property type="protein sequence ID" value="QBE99745.1"/>
    <property type="molecule type" value="Genomic_DNA"/>
</dbReference>
<keyword evidence="7 10" id="KW-0520">NAD</keyword>
<dbReference type="Gene3D" id="3.90.25.10">
    <property type="entry name" value="UDP-galactose 4-epimerase, domain 1"/>
    <property type="match status" value="1"/>
</dbReference>
<evidence type="ECO:0000259" key="11">
    <source>
        <dbReference type="Pfam" id="PF01370"/>
    </source>
</evidence>
<dbReference type="AlphaFoldDB" id="A0A4P6M6A4"/>
<evidence type="ECO:0000256" key="9">
    <source>
        <dbReference type="ARBA" id="ARBA00023235"/>
    </source>
</evidence>
<evidence type="ECO:0000313" key="15">
    <source>
        <dbReference type="Proteomes" id="UP000515789"/>
    </source>
</evidence>
<comment type="subunit">
    <text evidence="10">Homodimer.</text>
</comment>
<sequence length="338" mass="37229">MAILVTGGAGYIGSHTVVELQTAGYDVVVLDNLSNSSEKSLQRVEKITGKPVTFYKADILDRDALNAVFEKESIDSCIHFAGLKAVGESVQKPWEYYENNIAGTLTLVDVMRKHGVKNIIFSSSATVYGDPAFVPITEECPKGQCTNPYGWTKSMLEQILMDIQKADPEWNVVLLRYFNPIGAHKSGMIGENPNGIPNNLMPYITQVAVGKLKELGVFGNDYDTPDGTGVRDYIHVVDLAKGHVKALKKIEEKAGLKVYNLGTGIGYSVLDIVKNFEEATGVKIPYVIKERRAGDIATCYSSAEKAEKELGWKAEFGIREMCADSWKWQSNNPNGYDD</sequence>
<dbReference type="PANTHER" id="PTHR43725">
    <property type="entry name" value="UDP-GLUCOSE 4-EPIMERASE"/>
    <property type="match status" value="1"/>
</dbReference>
<dbReference type="Proteomes" id="UP000289794">
    <property type="component" value="Chromosome"/>
</dbReference>
<evidence type="ECO:0000256" key="1">
    <source>
        <dbReference type="ARBA" id="ARBA00000083"/>
    </source>
</evidence>
<dbReference type="NCBIfam" id="TIGR01179">
    <property type="entry name" value="galE"/>
    <property type="match status" value="1"/>
</dbReference>
<comment type="pathway">
    <text evidence="3 10">Carbohydrate metabolism; galactose metabolism.</text>
</comment>
<dbReference type="GO" id="GO:0006012">
    <property type="term" value="P:galactose metabolic process"/>
    <property type="evidence" value="ECO:0007669"/>
    <property type="project" value="UniProtKB-UniPathway"/>
</dbReference>
<evidence type="ECO:0000256" key="5">
    <source>
        <dbReference type="ARBA" id="ARBA00013189"/>
    </source>
</evidence>
<protein>
    <recommendedName>
        <fullName evidence="6 10">UDP-glucose 4-epimerase</fullName>
        <ecNumber evidence="5 10">5.1.3.2</ecNumber>
    </recommendedName>
</protein>
<dbReference type="GO" id="GO:0003978">
    <property type="term" value="F:UDP-glucose 4-epimerase activity"/>
    <property type="evidence" value="ECO:0007669"/>
    <property type="project" value="UniProtKB-UniRule"/>
</dbReference>
<feature type="domain" description="NAD-dependent epimerase/dehydratase" evidence="11">
    <location>
        <begin position="3"/>
        <end position="262"/>
    </location>
</feature>
<keyword evidence="10" id="KW-0119">Carbohydrate metabolism</keyword>
<keyword evidence="8" id="KW-0299">Galactose metabolism</keyword>
<evidence type="ECO:0000256" key="2">
    <source>
        <dbReference type="ARBA" id="ARBA00001911"/>
    </source>
</evidence>
<dbReference type="CDD" id="cd05247">
    <property type="entry name" value="UDP_G4E_1_SDR_e"/>
    <property type="match status" value="1"/>
</dbReference>
<dbReference type="InterPro" id="IPR036291">
    <property type="entry name" value="NAD(P)-bd_dom_sf"/>
</dbReference>
<dbReference type="KEGG" id="bpro:PMF13cell1_05339"/>
<dbReference type="GeneID" id="75055133"/>
<dbReference type="SUPFAM" id="SSF51735">
    <property type="entry name" value="NAD(P)-binding Rossmann-fold domains"/>
    <property type="match status" value="1"/>
</dbReference>
<evidence type="ECO:0000313" key="12">
    <source>
        <dbReference type="EMBL" id="QBE99745.1"/>
    </source>
</evidence>
<evidence type="ECO:0000256" key="4">
    <source>
        <dbReference type="ARBA" id="ARBA00007637"/>
    </source>
</evidence>
<dbReference type="RefSeq" id="WP_018596906.1">
    <property type="nucleotide sequence ID" value="NZ_AP031416.1"/>
</dbReference>
<evidence type="ECO:0000256" key="10">
    <source>
        <dbReference type="RuleBase" id="RU366046"/>
    </source>
</evidence>
<accession>A0A4P6M6A4</accession>
<organism evidence="12 14">
    <name type="scientific">Blautia producta</name>
    <dbReference type="NCBI Taxonomy" id="33035"/>
    <lineage>
        <taxon>Bacteria</taxon>
        <taxon>Bacillati</taxon>
        <taxon>Bacillota</taxon>
        <taxon>Clostridia</taxon>
        <taxon>Lachnospirales</taxon>
        <taxon>Lachnospiraceae</taxon>
        <taxon>Blautia</taxon>
    </lineage>
</organism>
<dbReference type="PANTHER" id="PTHR43725:SF47">
    <property type="entry name" value="UDP-GLUCOSE 4-EPIMERASE"/>
    <property type="match status" value="1"/>
</dbReference>
<comment type="cofactor">
    <cofactor evidence="2 10">
        <name>NAD(+)</name>
        <dbReference type="ChEBI" id="CHEBI:57540"/>
    </cofactor>
</comment>
<proteinExistence type="inferred from homology"/>
<dbReference type="EC" id="5.1.3.2" evidence="5 10"/>
<dbReference type="NCBIfam" id="NF007956">
    <property type="entry name" value="PRK10675.1"/>
    <property type="match status" value="1"/>
</dbReference>
<reference evidence="13 15" key="2">
    <citation type="submission" date="2019-04" db="EMBL/GenBank/DDBJ databases">
        <authorList>
            <person name="Schori C."/>
            <person name="Ahrens C."/>
        </authorList>
    </citation>
    <scope>NUCLEOTIDE SEQUENCE [LARGE SCALE GENOMIC DNA]</scope>
    <source>
        <strain evidence="13 15">DSM 2950</strain>
    </source>
</reference>
<gene>
    <name evidence="12" type="primary">lnpD</name>
    <name evidence="13" type="synonym">galE</name>
    <name evidence="13" type="ORF">E5259_05690</name>
    <name evidence="12" type="ORF">PMF13cell1_05339</name>
</gene>
<dbReference type="InterPro" id="IPR005886">
    <property type="entry name" value="UDP_G4E"/>
</dbReference>
<comment type="similarity">
    <text evidence="4 10">Belongs to the NAD(P)-dependent epimerase/dehydratase family.</text>
</comment>
<evidence type="ECO:0000313" key="14">
    <source>
        <dbReference type="Proteomes" id="UP000289794"/>
    </source>
</evidence>
<reference evidence="12 14" key="1">
    <citation type="submission" date="2019-01" db="EMBL/GenBank/DDBJ databases">
        <title>PMF-metabolizing Aryl O-demethylase.</title>
        <authorList>
            <person name="Kim M."/>
        </authorList>
    </citation>
    <scope>NUCLEOTIDE SEQUENCE [LARGE SCALE GENOMIC DNA]</scope>
    <source>
        <strain evidence="12 14">PMF1</strain>
    </source>
</reference>
<dbReference type="InterPro" id="IPR001509">
    <property type="entry name" value="Epimerase_deHydtase"/>
</dbReference>
<dbReference type="PRINTS" id="PR01713">
    <property type="entry name" value="NUCEPIMERASE"/>
</dbReference>
<evidence type="ECO:0000256" key="6">
    <source>
        <dbReference type="ARBA" id="ARBA00018569"/>
    </source>
</evidence>
<dbReference type="GO" id="GO:0005829">
    <property type="term" value="C:cytosol"/>
    <property type="evidence" value="ECO:0007669"/>
    <property type="project" value="TreeGrafter"/>
</dbReference>